<dbReference type="SMART" id="SM00934">
    <property type="entry name" value="OMPdecase"/>
    <property type="match status" value="1"/>
</dbReference>
<accession>A0A9D1A0P2</accession>
<proteinExistence type="inferred from homology"/>
<evidence type="ECO:0000256" key="4">
    <source>
        <dbReference type="ARBA" id="ARBA00022975"/>
    </source>
</evidence>
<feature type="binding site" evidence="6 8">
    <location>
        <position position="131"/>
    </location>
    <ligand>
        <name>substrate</name>
    </ligand>
</feature>
<dbReference type="GO" id="GO:0006207">
    <property type="term" value="P:'de novo' pyrimidine nucleobase biosynthetic process"/>
    <property type="evidence" value="ECO:0007669"/>
    <property type="project" value="InterPro"/>
</dbReference>
<gene>
    <name evidence="6 10" type="primary">pyrF</name>
    <name evidence="10" type="ORF">IAA69_04445</name>
</gene>
<dbReference type="InterPro" id="IPR001754">
    <property type="entry name" value="OMPdeCOase_dom"/>
</dbReference>
<dbReference type="InterPro" id="IPR011060">
    <property type="entry name" value="RibuloseP-bd_barrel"/>
</dbReference>
<evidence type="ECO:0000256" key="2">
    <source>
        <dbReference type="ARBA" id="ARBA00004861"/>
    </source>
</evidence>
<feature type="binding site" evidence="6 8">
    <location>
        <position position="192"/>
    </location>
    <ligand>
        <name>substrate</name>
    </ligand>
</feature>
<dbReference type="SUPFAM" id="SSF51366">
    <property type="entry name" value="Ribulose-phoshate binding barrel"/>
    <property type="match status" value="1"/>
</dbReference>
<feature type="binding site" evidence="6 8">
    <location>
        <position position="19"/>
    </location>
    <ligand>
        <name>substrate</name>
    </ligand>
</feature>
<reference evidence="10" key="1">
    <citation type="submission" date="2020-10" db="EMBL/GenBank/DDBJ databases">
        <authorList>
            <person name="Gilroy R."/>
        </authorList>
    </citation>
    <scope>NUCLEOTIDE SEQUENCE</scope>
    <source>
        <strain evidence="10">ChiGjej1B1-2707</strain>
    </source>
</reference>
<comment type="pathway">
    <text evidence="2 6">Pyrimidine metabolism; UMP biosynthesis via de novo pathway; UMP from orotate: step 2/2.</text>
</comment>
<evidence type="ECO:0000313" key="11">
    <source>
        <dbReference type="Proteomes" id="UP000824261"/>
    </source>
</evidence>
<dbReference type="EMBL" id="DVGB01000055">
    <property type="protein sequence ID" value="HIR01493.1"/>
    <property type="molecule type" value="Genomic_DNA"/>
</dbReference>
<dbReference type="InterPro" id="IPR013785">
    <property type="entry name" value="Aldolase_TIM"/>
</dbReference>
<feature type="binding site" evidence="6 8">
    <location>
        <position position="201"/>
    </location>
    <ligand>
        <name>substrate</name>
    </ligand>
</feature>
<evidence type="ECO:0000256" key="7">
    <source>
        <dbReference type="PIRSR" id="PIRSR614732-1"/>
    </source>
</evidence>
<dbReference type="PANTHER" id="PTHR32119:SF2">
    <property type="entry name" value="OROTIDINE 5'-PHOSPHATE DECARBOXYLASE"/>
    <property type="match status" value="1"/>
</dbReference>
<dbReference type="AlphaFoldDB" id="A0A9D1A0P2"/>
<dbReference type="EC" id="4.1.1.23" evidence="6"/>
<feature type="active site" description="Proton donor" evidence="6">
    <location>
        <position position="69"/>
    </location>
</feature>
<protein>
    <recommendedName>
        <fullName evidence="6">Orotidine 5'-phosphate decarboxylase</fullName>
        <ecNumber evidence="6">4.1.1.23</ecNumber>
    </recommendedName>
    <alternativeName>
        <fullName evidence="6">OMP decarboxylase</fullName>
        <shortName evidence="6">OMPDCase</shortName>
        <shortName evidence="6">OMPdecase</shortName>
    </alternativeName>
</protein>
<reference evidence="10" key="2">
    <citation type="journal article" date="2021" name="PeerJ">
        <title>Extensive microbial diversity within the chicken gut microbiome revealed by metagenomics and culture.</title>
        <authorList>
            <person name="Gilroy R."/>
            <person name="Ravi A."/>
            <person name="Getino M."/>
            <person name="Pursley I."/>
            <person name="Horton D.L."/>
            <person name="Alikhan N.F."/>
            <person name="Baker D."/>
            <person name="Gharbi K."/>
            <person name="Hall N."/>
            <person name="Watson M."/>
            <person name="Adriaenssens E.M."/>
            <person name="Foster-Nyarko E."/>
            <person name="Jarju S."/>
            <person name="Secka A."/>
            <person name="Antonio M."/>
            <person name="Oren A."/>
            <person name="Chaudhuri R.R."/>
            <person name="La Ragione R."/>
            <person name="Hildebrand F."/>
            <person name="Pallen M.J."/>
        </authorList>
    </citation>
    <scope>NUCLEOTIDE SEQUENCE</scope>
    <source>
        <strain evidence="10">ChiGjej1B1-2707</strain>
    </source>
</reference>
<evidence type="ECO:0000313" key="10">
    <source>
        <dbReference type="EMBL" id="HIR01493.1"/>
    </source>
</evidence>
<dbReference type="Proteomes" id="UP000824261">
    <property type="component" value="Unassembled WGS sequence"/>
</dbReference>
<feature type="binding site" evidence="6">
    <location>
        <begin position="67"/>
        <end position="76"/>
    </location>
    <ligand>
        <name>substrate</name>
    </ligand>
</feature>
<dbReference type="GO" id="GO:0004590">
    <property type="term" value="F:orotidine-5'-phosphate decarboxylase activity"/>
    <property type="evidence" value="ECO:0007669"/>
    <property type="project" value="UniProtKB-UniRule"/>
</dbReference>
<feature type="domain" description="Orotidine 5'-phosphate decarboxylase" evidence="9">
    <location>
        <begin position="13"/>
        <end position="237"/>
    </location>
</feature>
<dbReference type="NCBIfam" id="NF001273">
    <property type="entry name" value="PRK00230.1"/>
    <property type="match status" value="1"/>
</dbReference>
<comment type="function">
    <text evidence="1 6">Catalyzes the decarboxylation of orotidine 5'-monophosphate (OMP) to uridine 5'-monophosphate (UMP).</text>
</comment>
<dbReference type="CDD" id="cd04725">
    <property type="entry name" value="OMP_decarboxylase_like"/>
    <property type="match status" value="1"/>
</dbReference>
<dbReference type="PANTHER" id="PTHR32119">
    <property type="entry name" value="OROTIDINE 5'-PHOSPHATE DECARBOXYLASE"/>
    <property type="match status" value="1"/>
</dbReference>
<comment type="caution">
    <text evidence="10">The sequence shown here is derived from an EMBL/GenBank/DDBJ whole genome shotgun (WGS) entry which is preliminary data.</text>
</comment>
<keyword evidence="4 6" id="KW-0665">Pyrimidine biosynthesis</keyword>
<feature type="binding site" evidence="6 8">
    <location>
        <position position="222"/>
    </location>
    <ligand>
        <name>substrate</name>
    </ligand>
</feature>
<sequence length="243" mass="25357">MLTRFDSIPASERIIVALDMDAFEAYALAERLRGRAKWVKIGMTLLYAEGPAIVSAFKKRGFNVFVDLKLHDIPHQVAGAAASLVECGADMVTFHTVGGVPMMAAGQHAVEDRAGLLNVPCPITLGVTVLTSMDADTLRATGVERPVVDQVRALAQQAREAGLSGVVASPQEAAMLRELLGPDAAIVTPGVRPAGAALGDQTRVATPAKAFADGASHIVVGRPITQAEDPVAAFEAIASEVNV</sequence>
<dbReference type="InterPro" id="IPR047596">
    <property type="entry name" value="OMPdecase_bac"/>
</dbReference>
<feature type="binding site" evidence="6 8">
    <location>
        <position position="221"/>
    </location>
    <ligand>
        <name>substrate</name>
    </ligand>
</feature>
<dbReference type="HAMAP" id="MF_01200_B">
    <property type="entry name" value="OMPdecase_type1_B"/>
    <property type="match status" value="1"/>
</dbReference>
<comment type="similarity">
    <text evidence="6">Belongs to the OMP decarboxylase family. Type 1 subfamily.</text>
</comment>
<dbReference type="Gene3D" id="3.20.20.70">
    <property type="entry name" value="Aldolase class I"/>
    <property type="match status" value="1"/>
</dbReference>
<evidence type="ECO:0000256" key="8">
    <source>
        <dbReference type="PIRSR" id="PIRSR614732-2"/>
    </source>
</evidence>
<dbReference type="GO" id="GO:0044205">
    <property type="term" value="P:'de novo' UMP biosynthetic process"/>
    <property type="evidence" value="ECO:0007669"/>
    <property type="project" value="UniProtKB-UniRule"/>
</dbReference>
<feature type="binding site" evidence="6 8">
    <location>
        <position position="40"/>
    </location>
    <ligand>
        <name>substrate</name>
    </ligand>
</feature>
<keyword evidence="3 6" id="KW-0210">Decarboxylase</keyword>
<dbReference type="GO" id="GO:0005829">
    <property type="term" value="C:cytosol"/>
    <property type="evidence" value="ECO:0007669"/>
    <property type="project" value="TreeGrafter"/>
</dbReference>
<evidence type="ECO:0000256" key="6">
    <source>
        <dbReference type="HAMAP-Rule" id="MF_01200"/>
    </source>
</evidence>
<feature type="active site" description="For OMPdecase activity" evidence="7">
    <location>
        <position position="67"/>
    </location>
</feature>
<keyword evidence="5 6" id="KW-0456">Lyase</keyword>
<feature type="active site" description="For OMPdecase activity" evidence="7">
    <location>
        <position position="69"/>
    </location>
</feature>
<dbReference type="NCBIfam" id="TIGR01740">
    <property type="entry name" value="pyrF"/>
    <property type="match status" value="1"/>
</dbReference>
<dbReference type="Pfam" id="PF00215">
    <property type="entry name" value="OMPdecase"/>
    <property type="match status" value="1"/>
</dbReference>
<organism evidence="10 11">
    <name type="scientific">Candidatus Aveggerthella stercoripullorum</name>
    <dbReference type="NCBI Taxonomy" id="2840688"/>
    <lineage>
        <taxon>Bacteria</taxon>
        <taxon>Bacillati</taxon>
        <taxon>Actinomycetota</taxon>
        <taxon>Coriobacteriia</taxon>
        <taxon>Eggerthellales</taxon>
        <taxon>Eggerthellaceae</taxon>
        <taxon>Eggerthellaceae incertae sedis</taxon>
        <taxon>Candidatus Aveggerthella</taxon>
    </lineage>
</organism>
<evidence type="ECO:0000256" key="1">
    <source>
        <dbReference type="ARBA" id="ARBA00002356"/>
    </source>
</evidence>
<comment type="catalytic activity">
    <reaction evidence="6">
        <text>orotidine 5'-phosphate + H(+) = UMP + CO2</text>
        <dbReference type="Rhea" id="RHEA:11596"/>
        <dbReference type="ChEBI" id="CHEBI:15378"/>
        <dbReference type="ChEBI" id="CHEBI:16526"/>
        <dbReference type="ChEBI" id="CHEBI:57538"/>
        <dbReference type="ChEBI" id="CHEBI:57865"/>
        <dbReference type="EC" id="4.1.1.23"/>
    </reaction>
</comment>
<evidence type="ECO:0000259" key="9">
    <source>
        <dbReference type="SMART" id="SM00934"/>
    </source>
</evidence>
<name>A0A9D1A0P2_9ACTN</name>
<evidence type="ECO:0000256" key="3">
    <source>
        <dbReference type="ARBA" id="ARBA00022793"/>
    </source>
</evidence>
<feature type="active site" description="For OMPdecase activity" evidence="7">
    <location>
        <position position="72"/>
    </location>
</feature>
<comment type="subunit">
    <text evidence="6">Homodimer.</text>
</comment>
<dbReference type="InterPro" id="IPR014732">
    <property type="entry name" value="OMPdecase"/>
</dbReference>
<evidence type="ECO:0000256" key="5">
    <source>
        <dbReference type="ARBA" id="ARBA00023239"/>
    </source>
</evidence>